<evidence type="ECO:0000256" key="2">
    <source>
        <dbReference type="ARBA" id="ARBA00022448"/>
    </source>
</evidence>
<keyword evidence="2" id="KW-0813">Transport</keyword>
<dbReference type="RefSeq" id="WP_067421546.1">
    <property type="nucleotide sequence ID" value="NZ_SODD01000003.1"/>
</dbReference>
<dbReference type="Gene3D" id="3.40.35.10">
    <property type="entry name" value="Phosphotransferase system, sorbose subfamily IIB component"/>
    <property type="match status" value="1"/>
</dbReference>
<evidence type="ECO:0000256" key="7">
    <source>
        <dbReference type="ARBA" id="ARBA00022777"/>
    </source>
</evidence>
<evidence type="ECO:0000256" key="3">
    <source>
        <dbReference type="ARBA" id="ARBA00022490"/>
    </source>
</evidence>
<dbReference type="GO" id="GO:0016301">
    <property type="term" value="F:kinase activity"/>
    <property type="evidence" value="ECO:0007669"/>
    <property type="project" value="UniProtKB-KW"/>
</dbReference>
<organism evidence="9 10">
    <name type="scientific">Breznakia blatticola</name>
    <dbReference type="NCBI Taxonomy" id="1754012"/>
    <lineage>
        <taxon>Bacteria</taxon>
        <taxon>Bacillati</taxon>
        <taxon>Bacillota</taxon>
        <taxon>Erysipelotrichia</taxon>
        <taxon>Erysipelotrichales</taxon>
        <taxon>Erysipelotrichaceae</taxon>
        <taxon>Breznakia</taxon>
    </lineage>
</organism>
<dbReference type="InterPro" id="IPR004720">
    <property type="entry name" value="PTS_IIB_sorbose-sp"/>
</dbReference>
<dbReference type="SUPFAM" id="SSF52728">
    <property type="entry name" value="PTS IIb component"/>
    <property type="match status" value="1"/>
</dbReference>
<feature type="domain" description="PTS EIIB type-4" evidence="8">
    <location>
        <begin position="1"/>
        <end position="156"/>
    </location>
</feature>
<keyword evidence="7" id="KW-0418">Kinase</keyword>
<dbReference type="GO" id="GO:0005737">
    <property type="term" value="C:cytoplasm"/>
    <property type="evidence" value="ECO:0007669"/>
    <property type="project" value="UniProtKB-SubCell"/>
</dbReference>
<evidence type="ECO:0000256" key="6">
    <source>
        <dbReference type="ARBA" id="ARBA00022683"/>
    </source>
</evidence>
<evidence type="ECO:0000256" key="1">
    <source>
        <dbReference type="ARBA" id="ARBA00004496"/>
    </source>
</evidence>
<comment type="caution">
    <text evidence="9">The sequence shown here is derived from an EMBL/GenBank/DDBJ whole genome shotgun (WGS) entry which is preliminary data.</text>
</comment>
<dbReference type="GO" id="GO:0009401">
    <property type="term" value="P:phosphoenolpyruvate-dependent sugar phosphotransferase system"/>
    <property type="evidence" value="ECO:0007669"/>
    <property type="project" value="UniProtKB-KW"/>
</dbReference>
<proteinExistence type="predicted"/>
<evidence type="ECO:0000256" key="4">
    <source>
        <dbReference type="ARBA" id="ARBA00022597"/>
    </source>
</evidence>
<comment type="subcellular location">
    <subcellularLocation>
        <location evidence="1">Cytoplasm</location>
    </subcellularLocation>
</comment>
<keyword evidence="4" id="KW-0762">Sugar transport</keyword>
<keyword evidence="6" id="KW-0598">Phosphotransferase system</keyword>
<dbReference type="InterPro" id="IPR036667">
    <property type="entry name" value="PTS_IIB_sorbose-sp_sf"/>
</dbReference>
<sequence length="156" mass="17127">MIQLLRVDHRLLHGQVAFSWTSAVSADCILVANDDVVVNDLRKTTIKLAQPSGVKLVMKSMKDAVEAINSGVTDKYKLLVVVESIKDAKMLVDQCPSVKSVNLGGTKATKETRQISKAMNVSTDEENMIKEMVDKGVEVEIRMVPTDKKVKAESVL</sequence>
<keyword evidence="5" id="KW-0808">Transferase</keyword>
<dbReference type="Pfam" id="PF03830">
    <property type="entry name" value="PTSIIB_sorb"/>
    <property type="match status" value="1"/>
</dbReference>
<gene>
    <name evidence="9" type="ORF">EDD63_10345</name>
</gene>
<evidence type="ECO:0000313" key="9">
    <source>
        <dbReference type="EMBL" id="TDW25758.1"/>
    </source>
</evidence>
<dbReference type="GO" id="GO:0008982">
    <property type="term" value="F:protein-N(PI)-phosphohistidine-sugar phosphotransferase activity"/>
    <property type="evidence" value="ECO:0007669"/>
    <property type="project" value="InterPro"/>
</dbReference>
<keyword evidence="10" id="KW-1185">Reference proteome</keyword>
<dbReference type="PROSITE" id="PS51101">
    <property type="entry name" value="PTS_EIIB_TYPE_4"/>
    <property type="match status" value="1"/>
</dbReference>
<evidence type="ECO:0000259" key="8">
    <source>
        <dbReference type="PROSITE" id="PS51101"/>
    </source>
</evidence>
<dbReference type="AlphaFoldDB" id="A0A4R8A7E6"/>
<accession>A0A4R8A7E6</accession>
<reference evidence="9 10" key="1">
    <citation type="submission" date="2019-03" db="EMBL/GenBank/DDBJ databases">
        <title>Genomic Encyclopedia of Type Strains, Phase IV (KMG-IV): sequencing the most valuable type-strain genomes for metagenomic binning, comparative biology and taxonomic classification.</title>
        <authorList>
            <person name="Goeker M."/>
        </authorList>
    </citation>
    <scope>NUCLEOTIDE SEQUENCE [LARGE SCALE GENOMIC DNA]</scope>
    <source>
        <strain evidence="9 10">DSM 28867</strain>
    </source>
</reference>
<keyword evidence="3" id="KW-0963">Cytoplasm</keyword>
<dbReference type="Proteomes" id="UP000294743">
    <property type="component" value="Unassembled WGS sequence"/>
</dbReference>
<dbReference type="OrthoDB" id="9788818at2"/>
<protein>
    <submittedName>
        <fullName evidence="9">Fructoselysine and glucoselysine-specific PTS system IIB component</fullName>
    </submittedName>
</protein>
<evidence type="ECO:0000256" key="5">
    <source>
        <dbReference type="ARBA" id="ARBA00022679"/>
    </source>
</evidence>
<name>A0A4R8A7E6_9FIRM</name>
<evidence type="ECO:0000313" key="10">
    <source>
        <dbReference type="Proteomes" id="UP000294743"/>
    </source>
</evidence>
<dbReference type="EMBL" id="SODD01000003">
    <property type="protein sequence ID" value="TDW25758.1"/>
    <property type="molecule type" value="Genomic_DNA"/>
</dbReference>